<name>K6Y2E2_9ALTE</name>
<sequence length="38" mass="4189">MVTKCHPSNGILSKTKKTDGWQITDSIVLSMNRSIVAK</sequence>
<dbReference type="EMBL" id="BAEQ01000004">
    <property type="protein sequence ID" value="GAC27004.1"/>
    <property type="molecule type" value="Genomic_DNA"/>
</dbReference>
<comment type="caution">
    <text evidence="1">The sequence shown here is derived from an EMBL/GenBank/DDBJ whole genome shotgun (WGS) entry which is preliminary data.</text>
</comment>
<reference evidence="2" key="1">
    <citation type="journal article" date="2014" name="Environ. Microbiol.">
        <title>Comparative genomics of the marine bacterial genus Glaciecola reveals the high degree of genomic diversity and genomic characteristic for cold adaptation.</title>
        <authorList>
            <person name="Qin Q.L."/>
            <person name="Xie B.B."/>
            <person name="Yu Y."/>
            <person name="Shu Y.L."/>
            <person name="Rong J.C."/>
            <person name="Zhang Y.J."/>
            <person name="Zhao D.L."/>
            <person name="Chen X.L."/>
            <person name="Zhang X.Y."/>
            <person name="Chen B."/>
            <person name="Zhou B.C."/>
            <person name="Zhang Y.Z."/>
        </authorList>
    </citation>
    <scope>NUCLEOTIDE SEQUENCE [LARGE SCALE GENOMIC DNA]</scope>
    <source>
        <strain evidence="2">ACAM 615</strain>
    </source>
</reference>
<keyword evidence="2" id="KW-1185">Reference proteome</keyword>
<dbReference type="Proteomes" id="UP000006251">
    <property type="component" value="Unassembled WGS sequence"/>
</dbReference>
<evidence type="ECO:0000313" key="1">
    <source>
        <dbReference type="EMBL" id="GAC27004.1"/>
    </source>
</evidence>
<protein>
    <submittedName>
        <fullName evidence="1">Uncharacterized protein</fullName>
    </submittedName>
</protein>
<dbReference type="AlphaFoldDB" id="K6Y2E2"/>
<organism evidence="1 2">
    <name type="scientific">Brumicola pallidula DSM 14239 = ACAM 615</name>
    <dbReference type="NCBI Taxonomy" id="1121922"/>
    <lineage>
        <taxon>Bacteria</taxon>
        <taxon>Pseudomonadati</taxon>
        <taxon>Pseudomonadota</taxon>
        <taxon>Gammaproteobacteria</taxon>
        <taxon>Alteromonadales</taxon>
        <taxon>Alteromonadaceae</taxon>
        <taxon>Brumicola</taxon>
    </lineage>
</organism>
<gene>
    <name evidence="1" type="ORF">GPAL_0123</name>
</gene>
<proteinExistence type="predicted"/>
<accession>K6Y2E2</accession>
<evidence type="ECO:0000313" key="2">
    <source>
        <dbReference type="Proteomes" id="UP000006251"/>
    </source>
</evidence>